<accession>A0A3S8RUZ1</accession>
<dbReference type="InterPro" id="IPR001387">
    <property type="entry name" value="Cro/C1-type_HTH"/>
</dbReference>
<organism evidence="3 4">
    <name type="scientific">Paenibacillus lentus</name>
    <dbReference type="NCBI Taxonomy" id="1338368"/>
    <lineage>
        <taxon>Bacteria</taxon>
        <taxon>Bacillati</taxon>
        <taxon>Bacillota</taxon>
        <taxon>Bacilli</taxon>
        <taxon>Bacillales</taxon>
        <taxon>Paenibacillaceae</taxon>
        <taxon>Paenibacillus</taxon>
    </lineage>
</organism>
<dbReference type="InterPro" id="IPR010982">
    <property type="entry name" value="Lambda_DNA-bd_dom_sf"/>
</dbReference>
<dbReference type="Proteomes" id="UP000273145">
    <property type="component" value="Chromosome"/>
</dbReference>
<gene>
    <name evidence="3" type="ORF">EIM92_11280</name>
</gene>
<dbReference type="EMBL" id="CP034248">
    <property type="protein sequence ID" value="AZK46664.1"/>
    <property type="molecule type" value="Genomic_DNA"/>
</dbReference>
<dbReference type="GO" id="GO:0003677">
    <property type="term" value="F:DNA binding"/>
    <property type="evidence" value="ECO:0007669"/>
    <property type="project" value="InterPro"/>
</dbReference>
<protein>
    <submittedName>
        <fullName evidence="3">XRE family transcriptional regulator</fullName>
    </submittedName>
</protein>
<dbReference type="AlphaFoldDB" id="A0A3S8RUZ1"/>
<sequence>MTTITSVPYLALLHQVPYTKVCKEIGITPQQFSDWVKKRRPVPKDRLQQLAEYFGVSAELLVDNHCYLLEVSGVAKLQLKIAYITGKLKMIDDEEETAMLRETLAKLQEEVELQELQDRFAVAIQSKDPKVQRLCLLFLEQLEQQNFSRLDSLLSN</sequence>
<evidence type="ECO:0000313" key="3">
    <source>
        <dbReference type="EMBL" id="AZK46664.1"/>
    </source>
</evidence>
<name>A0A3S8RUZ1_9BACL</name>
<evidence type="ECO:0000259" key="2">
    <source>
        <dbReference type="PROSITE" id="PS50943"/>
    </source>
</evidence>
<dbReference type="SUPFAM" id="SSF47413">
    <property type="entry name" value="lambda repressor-like DNA-binding domains"/>
    <property type="match status" value="1"/>
</dbReference>
<dbReference type="KEGG" id="plen:EIM92_11280"/>
<reference evidence="3 4" key="1">
    <citation type="submission" date="2018-11" db="EMBL/GenBank/DDBJ databases">
        <title>Genome sequencing of Paenibacillus lentus DSM25539(T).</title>
        <authorList>
            <person name="Kook J.-K."/>
            <person name="Park S.-N."/>
            <person name="Lim Y.K."/>
        </authorList>
    </citation>
    <scope>NUCLEOTIDE SEQUENCE [LARGE SCALE GENOMIC DNA]</scope>
    <source>
        <strain evidence="3 4">DSM 25539</strain>
    </source>
</reference>
<dbReference type="Gene3D" id="1.10.260.40">
    <property type="entry name" value="lambda repressor-like DNA-binding domains"/>
    <property type="match status" value="1"/>
</dbReference>
<keyword evidence="4" id="KW-1185">Reference proteome</keyword>
<evidence type="ECO:0000256" key="1">
    <source>
        <dbReference type="SAM" id="Coils"/>
    </source>
</evidence>
<dbReference type="OrthoDB" id="1904300at2"/>
<keyword evidence="1" id="KW-0175">Coiled coil</keyword>
<dbReference type="CDD" id="cd00093">
    <property type="entry name" value="HTH_XRE"/>
    <property type="match status" value="1"/>
</dbReference>
<proteinExistence type="predicted"/>
<dbReference type="RefSeq" id="WP_125082715.1">
    <property type="nucleotide sequence ID" value="NZ_CP034248.1"/>
</dbReference>
<dbReference type="PROSITE" id="PS50943">
    <property type="entry name" value="HTH_CROC1"/>
    <property type="match status" value="1"/>
</dbReference>
<evidence type="ECO:0000313" key="4">
    <source>
        <dbReference type="Proteomes" id="UP000273145"/>
    </source>
</evidence>
<dbReference type="Pfam" id="PF01381">
    <property type="entry name" value="HTH_3"/>
    <property type="match status" value="1"/>
</dbReference>
<feature type="domain" description="HTH cro/C1-type" evidence="2">
    <location>
        <begin position="23"/>
        <end position="61"/>
    </location>
</feature>
<feature type="coiled-coil region" evidence="1">
    <location>
        <begin position="90"/>
        <end position="117"/>
    </location>
</feature>